<dbReference type="Proteomes" id="UP000319908">
    <property type="component" value="Unassembled WGS sequence"/>
</dbReference>
<feature type="chain" id="PRO_5022661793" description="DUF4159 domain-containing protein" evidence="2">
    <location>
        <begin position="35"/>
        <end position="805"/>
    </location>
</feature>
<dbReference type="EMBL" id="SJPU01000002">
    <property type="protein sequence ID" value="TWU16918.1"/>
    <property type="molecule type" value="Genomic_DNA"/>
</dbReference>
<dbReference type="InterPro" id="IPR025297">
    <property type="entry name" value="DUF4159"/>
</dbReference>
<feature type="domain" description="DUF4159" evidence="3">
    <location>
        <begin position="609"/>
        <end position="803"/>
    </location>
</feature>
<dbReference type="AlphaFoldDB" id="A0A5C6BYE8"/>
<organism evidence="4 5">
    <name type="scientific">Allorhodopirellula heiligendammensis</name>
    <dbReference type="NCBI Taxonomy" id="2714739"/>
    <lineage>
        <taxon>Bacteria</taxon>
        <taxon>Pseudomonadati</taxon>
        <taxon>Planctomycetota</taxon>
        <taxon>Planctomycetia</taxon>
        <taxon>Pirellulales</taxon>
        <taxon>Pirellulaceae</taxon>
        <taxon>Allorhodopirellula</taxon>
    </lineage>
</organism>
<sequence length="805" mass="87073">MKFNVMKPSCWNSRFVAISLACMLWISSPLSARAEIDAITVQRSIDRGIDYLRKSQTQRGGWREYSGYNCGLTALCTLAWINAGVSRQDPDLVRAMEYLRTFPPQDTYSVSLQTIVFCTVGALEDVPRIRRNVEWLTELQKPAGARNAGAWGYTRSRGYGDQSNSQFAVLALGAAVERGIEVPRPVFEAAAGYWRKMQFPEGGWSYGSGLRPSGSMTCAGIGSLIICGSSLSDLSDANVAHLNCCGGDASDEAVDRGLEYLSRIFTVGANPGGEMLSYFYYLYAVERIGRLSGRRLIGNRDWYREGAERLVSLQDNFQGFWQGGGVVESNRDVATSFALLFLAKGKRQVVIARLDHPSLHSTGGAAPPAAARRARDPESSSLPLSGSLHSLVRHVERDWSRELTWQTIASEQATAADLLKSPVLVITGNQSFEFDPQLRGDLKAYLDQGGTVLFDALAGDGCGDGDAFEQSVTSLCNEWYPQSKLERLPLTHPVWFAEAPADPLAIADDYWIYGIGACCRTPVFYSPRSLACRWSEGGPLLRGADLAPGIHAGVVAGITLGENILAYATGRELKDKLDNSISVLADDAPIPTRGAIPIAAGALGAGEEQVNRALPHAATIIREKIAVEVIAVDKPIALTDQSLARVGVLFLTGQTEFELDATSRQALSNYIDREGILLAAPICGNEAFAASFRREVASLVPTEKFEPMASDHPAWTTRFGGFDLTNVEIRIPNRTSTAGKSVKVARRSGAPVMEAIQVNGVDTVFFSPLDLSCALESQNSIQCPGYATADAAKIIAGVILYALQQ</sequence>
<dbReference type="SUPFAM" id="SSF48239">
    <property type="entry name" value="Terpenoid cyclases/Protein prenyltransferases"/>
    <property type="match status" value="1"/>
</dbReference>
<dbReference type="InterPro" id="IPR008930">
    <property type="entry name" value="Terpenoid_cyclase/PrenylTrfase"/>
</dbReference>
<gene>
    <name evidence="4" type="ORF">Poly21_41260</name>
</gene>
<evidence type="ECO:0000256" key="1">
    <source>
        <dbReference type="SAM" id="MobiDB-lite"/>
    </source>
</evidence>
<reference evidence="4 5" key="1">
    <citation type="journal article" date="2020" name="Antonie Van Leeuwenhoek">
        <title>Rhodopirellula heiligendammensis sp. nov., Rhodopirellula pilleata sp. nov., and Rhodopirellula solitaria sp. nov. isolated from natural or artificial marine surfaces in Northern Germany and California, USA, and emended description of the genus Rhodopirellula.</title>
        <authorList>
            <person name="Kallscheuer N."/>
            <person name="Wiegand S."/>
            <person name="Jogler M."/>
            <person name="Boedeker C."/>
            <person name="Peeters S.H."/>
            <person name="Rast P."/>
            <person name="Heuer A."/>
            <person name="Jetten M.S.M."/>
            <person name="Rohde M."/>
            <person name="Jogler C."/>
        </authorList>
    </citation>
    <scope>NUCLEOTIDE SEQUENCE [LARGE SCALE GENOMIC DNA]</scope>
    <source>
        <strain evidence="4 5">Poly21</strain>
    </source>
</reference>
<protein>
    <recommendedName>
        <fullName evidence="3">DUF4159 domain-containing protein</fullName>
    </recommendedName>
</protein>
<dbReference type="Gene3D" id="3.40.50.12140">
    <property type="entry name" value="Domain of unknown function DUF4159"/>
    <property type="match status" value="2"/>
</dbReference>
<dbReference type="Pfam" id="PF13709">
    <property type="entry name" value="DUF4159"/>
    <property type="match status" value="2"/>
</dbReference>
<comment type="caution">
    <text evidence="4">The sequence shown here is derived from an EMBL/GenBank/DDBJ whole genome shotgun (WGS) entry which is preliminary data.</text>
</comment>
<dbReference type="OrthoDB" id="220961at2"/>
<accession>A0A5C6BYE8</accession>
<dbReference type="Gene3D" id="1.50.10.20">
    <property type="match status" value="2"/>
</dbReference>
<evidence type="ECO:0000313" key="4">
    <source>
        <dbReference type="EMBL" id="TWU16918.1"/>
    </source>
</evidence>
<feature type="domain" description="DUF4159" evidence="3">
    <location>
        <begin position="387"/>
        <end position="497"/>
    </location>
</feature>
<name>A0A5C6BYE8_9BACT</name>
<keyword evidence="2" id="KW-0732">Signal</keyword>
<evidence type="ECO:0000256" key="2">
    <source>
        <dbReference type="SAM" id="SignalP"/>
    </source>
</evidence>
<keyword evidence="5" id="KW-1185">Reference proteome</keyword>
<proteinExistence type="predicted"/>
<feature type="region of interest" description="Disordered" evidence="1">
    <location>
        <begin position="360"/>
        <end position="384"/>
    </location>
</feature>
<feature type="signal peptide" evidence="2">
    <location>
        <begin position="1"/>
        <end position="34"/>
    </location>
</feature>
<dbReference type="CDD" id="cd00688">
    <property type="entry name" value="ISOPREN_C2_like"/>
    <property type="match status" value="1"/>
</dbReference>
<evidence type="ECO:0000259" key="3">
    <source>
        <dbReference type="Pfam" id="PF13709"/>
    </source>
</evidence>
<evidence type="ECO:0000313" key="5">
    <source>
        <dbReference type="Proteomes" id="UP000319908"/>
    </source>
</evidence>